<name>A0A0D3K8K6_EMIH1</name>
<feature type="chain" id="PRO_5044231698" description="AB hydrolase-1 domain-containing protein" evidence="1">
    <location>
        <begin position="17"/>
        <end position="315"/>
    </location>
</feature>
<dbReference type="Pfam" id="PF00561">
    <property type="entry name" value="Abhydrolase_1"/>
    <property type="match status" value="1"/>
</dbReference>
<dbReference type="InterPro" id="IPR050471">
    <property type="entry name" value="AB_hydrolase"/>
</dbReference>
<dbReference type="EnsemblProtists" id="EOD32091">
    <property type="protein sequence ID" value="EOD32091"/>
    <property type="gene ID" value="EMIHUDRAFT_99079"/>
</dbReference>
<dbReference type="PaxDb" id="2903-EOD32091"/>
<dbReference type="AlphaFoldDB" id="A0A0D3K8K6"/>
<feature type="signal peptide" evidence="1">
    <location>
        <begin position="1"/>
        <end position="16"/>
    </location>
</feature>
<dbReference type="GO" id="GO:0004806">
    <property type="term" value="F:triacylglycerol lipase activity"/>
    <property type="evidence" value="ECO:0007669"/>
    <property type="project" value="TreeGrafter"/>
</dbReference>
<dbReference type="InterPro" id="IPR029058">
    <property type="entry name" value="AB_hydrolase_fold"/>
</dbReference>
<sequence length="315" mass="33277">MLPLALASLFSPSVTTLLNGVRIEHASWNSGSSDAVLLLMGHSATMTWWRHGAERLQRAGLRVIALDNRDSGLSQRFDSALPDPVTATLPAITCEHSQPGPTPDGGGVCAYTLDDLADDAVGVLDHYGVERAHVLGASMGGVVAQIIASRHAARCRSLSLVMTAERIGEATAATAAASDGAFIGALGAATLPPPHPGMTKDEYLSSRARRPRRAASRLLPRGRAAVTGRWQTLAIIEWERRRTAEHASALRGLKMPALVLHGKHDPLVGVDAGRGLAAATGARFVEYAGGHNFGHSAAERSKVWDEIVEHIKASP</sequence>
<dbReference type="KEGG" id="ehx:EMIHUDRAFT_99079"/>
<keyword evidence="1" id="KW-0732">Signal</keyword>
<evidence type="ECO:0000313" key="3">
    <source>
        <dbReference type="EnsemblProtists" id="EOD32091"/>
    </source>
</evidence>
<evidence type="ECO:0000259" key="2">
    <source>
        <dbReference type="Pfam" id="PF00561"/>
    </source>
</evidence>
<dbReference type="RefSeq" id="XP_005784520.1">
    <property type="nucleotide sequence ID" value="XM_005784463.1"/>
</dbReference>
<dbReference type="STRING" id="2903.R1F9L2"/>
<dbReference type="InterPro" id="IPR000073">
    <property type="entry name" value="AB_hydrolase_1"/>
</dbReference>
<dbReference type="GeneID" id="17277363"/>
<dbReference type="PANTHER" id="PTHR43433">
    <property type="entry name" value="HYDROLASE, ALPHA/BETA FOLD FAMILY PROTEIN"/>
    <property type="match status" value="1"/>
</dbReference>
<dbReference type="Proteomes" id="UP000013827">
    <property type="component" value="Unassembled WGS sequence"/>
</dbReference>
<proteinExistence type="predicted"/>
<accession>A0A0D3K8K6</accession>
<feature type="domain" description="AB hydrolase-1" evidence="2">
    <location>
        <begin position="36"/>
        <end position="292"/>
    </location>
</feature>
<reference evidence="3" key="2">
    <citation type="submission" date="2024-10" db="UniProtKB">
        <authorList>
            <consortium name="EnsemblProtists"/>
        </authorList>
    </citation>
    <scope>IDENTIFICATION</scope>
</reference>
<organism evidence="3 4">
    <name type="scientific">Emiliania huxleyi (strain CCMP1516)</name>
    <dbReference type="NCBI Taxonomy" id="280463"/>
    <lineage>
        <taxon>Eukaryota</taxon>
        <taxon>Haptista</taxon>
        <taxon>Haptophyta</taxon>
        <taxon>Prymnesiophyceae</taxon>
        <taxon>Isochrysidales</taxon>
        <taxon>Noelaerhabdaceae</taxon>
        <taxon>Emiliania</taxon>
    </lineage>
</organism>
<dbReference type="Gene3D" id="3.40.50.1820">
    <property type="entry name" value="alpha/beta hydrolase"/>
    <property type="match status" value="1"/>
</dbReference>
<protein>
    <recommendedName>
        <fullName evidence="2">AB hydrolase-1 domain-containing protein</fullName>
    </recommendedName>
</protein>
<reference evidence="4" key="1">
    <citation type="journal article" date="2013" name="Nature">
        <title>Pan genome of the phytoplankton Emiliania underpins its global distribution.</title>
        <authorList>
            <person name="Read B.A."/>
            <person name="Kegel J."/>
            <person name="Klute M.J."/>
            <person name="Kuo A."/>
            <person name="Lefebvre S.C."/>
            <person name="Maumus F."/>
            <person name="Mayer C."/>
            <person name="Miller J."/>
            <person name="Monier A."/>
            <person name="Salamov A."/>
            <person name="Young J."/>
            <person name="Aguilar M."/>
            <person name="Claverie J.M."/>
            <person name="Frickenhaus S."/>
            <person name="Gonzalez K."/>
            <person name="Herman E.K."/>
            <person name="Lin Y.C."/>
            <person name="Napier J."/>
            <person name="Ogata H."/>
            <person name="Sarno A.F."/>
            <person name="Shmutz J."/>
            <person name="Schroeder D."/>
            <person name="de Vargas C."/>
            <person name="Verret F."/>
            <person name="von Dassow P."/>
            <person name="Valentin K."/>
            <person name="Van de Peer Y."/>
            <person name="Wheeler G."/>
            <person name="Dacks J.B."/>
            <person name="Delwiche C.F."/>
            <person name="Dyhrman S.T."/>
            <person name="Glockner G."/>
            <person name="John U."/>
            <person name="Richards T."/>
            <person name="Worden A.Z."/>
            <person name="Zhang X."/>
            <person name="Grigoriev I.V."/>
            <person name="Allen A.E."/>
            <person name="Bidle K."/>
            <person name="Borodovsky M."/>
            <person name="Bowler C."/>
            <person name="Brownlee C."/>
            <person name="Cock J.M."/>
            <person name="Elias M."/>
            <person name="Gladyshev V.N."/>
            <person name="Groth M."/>
            <person name="Guda C."/>
            <person name="Hadaegh A."/>
            <person name="Iglesias-Rodriguez M.D."/>
            <person name="Jenkins J."/>
            <person name="Jones B.M."/>
            <person name="Lawson T."/>
            <person name="Leese F."/>
            <person name="Lindquist E."/>
            <person name="Lobanov A."/>
            <person name="Lomsadze A."/>
            <person name="Malik S.B."/>
            <person name="Marsh M.E."/>
            <person name="Mackinder L."/>
            <person name="Mock T."/>
            <person name="Mueller-Roeber B."/>
            <person name="Pagarete A."/>
            <person name="Parker M."/>
            <person name="Probert I."/>
            <person name="Quesneville H."/>
            <person name="Raines C."/>
            <person name="Rensing S.A."/>
            <person name="Riano-Pachon D.M."/>
            <person name="Richier S."/>
            <person name="Rokitta S."/>
            <person name="Shiraiwa Y."/>
            <person name="Soanes D.M."/>
            <person name="van der Giezen M."/>
            <person name="Wahlund T.M."/>
            <person name="Williams B."/>
            <person name="Wilson W."/>
            <person name="Wolfe G."/>
            <person name="Wurch L.L."/>
        </authorList>
    </citation>
    <scope>NUCLEOTIDE SEQUENCE</scope>
</reference>
<evidence type="ECO:0000313" key="4">
    <source>
        <dbReference type="Proteomes" id="UP000013827"/>
    </source>
</evidence>
<dbReference type="HOGENOM" id="CLU_020336_0_1_1"/>
<dbReference type="eggNOG" id="ENOG502SA4G">
    <property type="taxonomic scope" value="Eukaryota"/>
</dbReference>
<keyword evidence="4" id="KW-1185">Reference proteome</keyword>
<evidence type="ECO:0000256" key="1">
    <source>
        <dbReference type="SAM" id="SignalP"/>
    </source>
</evidence>
<dbReference type="SUPFAM" id="SSF53474">
    <property type="entry name" value="alpha/beta-Hydrolases"/>
    <property type="match status" value="1"/>
</dbReference>
<dbReference type="GO" id="GO:0046503">
    <property type="term" value="P:glycerolipid catabolic process"/>
    <property type="evidence" value="ECO:0007669"/>
    <property type="project" value="TreeGrafter"/>
</dbReference>
<dbReference type="PANTHER" id="PTHR43433:SF5">
    <property type="entry name" value="AB HYDROLASE-1 DOMAIN-CONTAINING PROTEIN"/>
    <property type="match status" value="1"/>
</dbReference>